<evidence type="ECO:0000256" key="1">
    <source>
        <dbReference type="SAM" id="SignalP"/>
    </source>
</evidence>
<name>A0ABV7DQJ8_9RHOB</name>
<feature type="signal peptide" evidence="1">
    <location>
        <begin position="1"/>
        <end position="21"/>
    </location>
</feature>
<keyword evidence="3" id="KW-1185">Reference proteome</keyword>
<protein>
    <submittedName>
        <fullName evidence="2">Uncharacterized protein</fullName>
    </submittedName>
</protein>
<organism evidence="2 3">
    <name type="scientific">Tabrizicola soli</name>
    <dbReference type="NCBI Taxonomy" id="2185115"/>
    <lineage>
        <taxon>Bacteria</taxon>
        <taxon>Pseudomonadati</taxon>
        <taxon>Pseudomonadota</taxon>
        <taxon>Alphaproteobacteria</taxon>
        <taxon>Rhodobacterales</taxon>
        <taxon>Paracoccaceae</taxon>
        <taxon>Tabrizicola</taxon>
    </lineage>
</organism>
<dbReference type="EMBL" id="JBHRSM010000001">
    <property type="protein sequence ID" value="MFC3084762.1"/>
    <property type="molecule type" value="Genomic_DNA"/>
</dbReference>
<feature type="chain" id="PRO_5045494978" evidence="1">
    <location>
        <begin position="22"/>
        <end position="124"/>
    </location>
</feature>
<evidence type="ECO:0000313" key="2">
    <source>
        <dbReference type="EMBL" id="MFC3084762.1"/>
    </source>
</evidence>
<accession>A0ABV7DQJ8</accession>
<dbReference type="RefSeq" id="WP_197642570.1">
    <property type="nucleotide sequence ID" value="NZ_JAEACP010000005.1"/>
</dbReference>
<keyword evidence="1" id="KW-0732">Signal</keyword>
<sequence>MVLKHAQAAILATILPIAAHAETLPGLRAGLAGREVAVTGHIGAGLDIGDDEALSFRDAEGNVYPVIFDAGRTARKSLEGCKFAMFGGGSPCAMQGKAEIELDGSRLRLIIYEVAKIDPPAPLG</sequence>
<reference evidence="3" key="1">
    <citation type="journal article" date="2019" name="Int. J. Syst. Evol. Microbiol.">
        <title>The Global Catalogue of Microorganisms (GCM) 10K type strain sequencing project: providing services to taxonomists for standard genome sequencing and annotation.</title>
        <authorList>
            <consortium name="The Broad Institute Genomics Platform"/>
            <consortium name="The Broad Institute Genome Sequencing Center for Infectious Disease"/>
            <person name="Wu L."/>
            <person name="Ma J."/>
        </authorList>
    </citation>
    <scope>NUCLEOTIDE SEQUENCE [LARGE SCALE GENOMIC DNA]</scope>
    <source>
        <strain evidence="3">KCTC 62102</strain>
    </source>
</reference>
<dbReference type="Proteomes" id="UP001595445">
    <property type="component" value="Unassembled WGS sequence"/>
</dbReference>
<comment type="caution">
    <text evidence="2">The sequence shown here is derived from an EMBL/GenBank/DDBJ whole genome shotgun (WGS) entry which is preliminary data.</text>
</comment>
<evidence type="ECO:0000313" key="3">
    <source>
        <dbReference type="Proteomes" id="UP001595445"/>
    </source>
</evidence>
<proteinExistence type="predicted"/>
<gene>
    <name evidence="2" type="ORF">ACFOD6_01755</name>
</gene>